<reference evidence="1 2" key="1">
    <citation type="submission" date="2021-03" db="EMBL/GenBank/DDBJ databases">
        <title>Genomic Encyclopedia of Type Strains, Phase IV (KMG-IV): sequencing the most valuable type-strain genomes for metagenomic binning, comparative biology and taxonomic classification.</title>
        <authorList>
            <person name="Goeker M."/>
        </authorList>
    </citation>
    <scope>NUCLEOTIDE SEQUENCE [LARGE SCALE GENOMIC DNA]</scope>
    <source>
        <strain evidence="1 2">DSM 101872</strain>
    </source>
</reference>
<accession>A0ABS4MC81</accession>
<dbReference type="Proteomes" id="UP001519292">
    <property type="component" value="Unassembled WGS sequence"/>
</dbReference>
<gene>
    <name evidence="1" type="ORF">J2Z60_000166</name>
</gene>
<comment type="caution">
    <text evidence="1">The sequence shown here is derived from an EMBL/GenBank/DDBJ whole genome shotgun (WGS) entry which is preliminary data.</text>
</comment>
<keyword evidence="2" id="KW-1185">Reference proteome</keyword>
<name>A0ABS4MC81_9LACO</name>
<sequence length="79" mass="9633">MKLQQLKDYLDDYSLDFYFQVNKKDCGIETEVKNYIPTFTLWYGDFYRDYKDKDLLVNDKIFDGKSLRQLLPKLNIEVY</sequence>
<dbReference type="EMBL" id="JAGGLU010000001">
    <property type="protein sequence ID" value="MBP2057004.1"/>
    <property type="molecule type" value="Genomic_DNA"/>
</dbReference>
<evidence type="ECO:0000313" key="1">
    <source>
        <dbReference type="EMBL" id="MBP2057004.1"/>
    </source>
</evidence>
<protein>
    <submittedName>
        <fullName evidence="1">Uncharacterized protein</fullName>
    </submittedName>
</protein>
<dbReference type="RefSeq" id="WP_209685413.1">
    <property type="nucleotide sequence ID" value="NZ_JAGGLU010000001.1"/>
</dbReference>
<organism evidence="1 2">
    <name type="scientific">Lactobacillus colini</name>
    <dbReference type="NCBI Taxonomy" id="1819254"/>
    <lineage>
        <taxon>Bacteria</taxon>
        <taxon>Bacillati</taxon>
        <taxon>Bacillota</taxon>
        <taxon>Bacilli</taxon>
        <taxon>Lactobacillales</taxon>
        <taxon>Lactobacillaceae</taxon>
        <taxon>Lactobacillus</taxon>
    </lineage>
</organism>
<proteinExistence type="predicted"/>
<evidence type="ECO:0000313" key="2">
    <source>
        <dbReference type="Proteomes" id="UP001519292"/>
    </source>
</evidence>